<dbReference type="EMBL" id="REGN01005765">
    <property type="protein sequence ID" value="RNA12115.1"/>
    <property type="molecule type" value="Genomic_DNA"/>
</dbReference>
<name>A0A3M7QM95_BRAPC</name>
<organism evidence="1 2">
    <name type="scientific">Brachionus plicatilis</name>
    <name type="common">Marine rotifer</name>
    <name type="synonym">Brachionus muelleri</name>
    <dbReference type="NCBI Taxonomy" id="10195"/>
    <lineage>
        <taxon>Eukaryota</taxon>
        <taxon>Metazoa</taxon>
        <taxon>Spiralia</taxon>
        <taxon>Gnathifera</taxon>
        <taxon>Rotifera</taxon>
        <taxon>Eurotatoria</taxon>
        <taxon>Monogononta</taxon>
        <taxon>Pseudotrocha</taxon>
        <taxon>Ploima</taxon>
        <taxon>Brachionidae</taxon>
        <taxon>Brachionus</taxon>
    </lineage>
</organism>
<protein>
    <submittedName>
        <fullName evidence="1">Uncharacterized protein</fullName>
    </submittedName>
</protein>
<evidence type="ECO:0000313" key="1">
    <source>
        <dbReference type="EMBL" id="RNA12115.1"/>
    </source>
</evidence>
<accession>A0A3M7QM95</accession>
<dbReference type="Proteomes" id="UP000276133">
    <property type="component" value="Unassembled WGS sequence"/>
</dbReference>
<keyword evidence="2" id="KW-1185">Reference proteome</keyword>
<gene>
    <name evidence="1" type="ORF">BpHYR1_035693</name>
</gene>
<reference evidence="1 2" key="1">
    <citation type="journal article" date="2018" name="Sci. Rep.">
        <title>Genomic signatures of local adaptation to the degree of environmental predictability in rotifers.</title>
        <authorList>
            <person name="Franch-Gras L."/>
            <person name="Hahn C."/>
            <person name="Garcia-Roger E.M."/>
            <person name="Carmona M.J."/>
            <person name="Serra M."/>
            <person name="Gomez A."/>
        </authorList>
    </citation>
    <scope>NUCLEOTIDE SEQUENCE [LARGE SCALE GENOMIC DNA]</scope>
    <source>
        <strain evidence="1">HYR1</strain>
    </source>
</reference>
<dbReference type="AlphaFoldDB" id="A0A3M7QM95"/>
<sequence>MKSFCLKIISLSLINDIVKFGPKLPFCSNDQKLVLKIKSSKNFSFTCSGILQRLSRIRADFGDFCSSKSIIYINHSCLLSKVKINHFSKDNNYVNTFGKRTIKHDLTFLEEFPMHVVIWFE</sequence>
<evidence type="ECO:0000313" key="2">
    <source>
        <dbReference type="Proteomes" id="UP000276133"/>
    </source>
</evidence>
<proteinExistence type="predicted"/>
<comment type="caution">
    <text evidence="1">The sequence shown here is derived from an EMBL/GenBank/DDBJ whole genome shotgun (WGS) entry which is preliminary data.</text>
</comment>